<dbReference type="PANTHER" id="PTHR23226">
    <property type="entry name" value="ZINC FINGER AND SCAN DOMAIN-CONTAINING"/>
    <property type="match status" value="1"/>
</dbReference>
<reference evidence="10" key="1">
    <citation type="journal article" date="2023" name="DNA Res.">
        <title>Chromosome-level genome assembly of Phrynocephalus forsythii using third-generation DNA sequencing and Hi-C analysis.</title>
        <authorList>
            <person name="Qi Y."/>
            <person name="Zhao W."/>
            <person name="Zhao Y."/>
            <person name="Niu C."/>
            <person name="Cao S."/>
            <person name="Zhang Y."/>
        </authorList>
    </citation>
    <scope>NUCLEOTIDE SEQUENCE</scope>
    <source>
        <tissue evidence="10">Muscle</tissue>
    </source>
</reference>
<evidence type="ECO:0000256" key="1">
    <source>
        <dbReference type="ARBA" id="ARBA00003767"/>
    </source>
</evidence>
<dbReference type="AlphaFoldDB" id="A0A9Q0X8U9"/>
<evidence type="ECO:0000313" key="10">
    <source>
        <dbReference type="EMBL" id="KAJ7303371.1"/>
    </source>
</evidence>
<comment type="subcellular location">
    <subcellularLocation>
        <location evidence="2">Nucleus</location>
    </subcellularLocation>
</comment>
<comment type="function">
    <text evidence="1">May be involved in transcriptional regulation.</text>
</comment>
<dbReference type="PROSITE" id="PS50157">
    <property type="entry name" value="ZINC_FINGER_C2H2_2"/>
    <property type="match status" value="2"/>
</dbReference>
<keyword evidence="11" id="KW-1185">Reference proteome</keyword>
<gene>
    <name evidence="10" type="ORF">JRQ81_012320</name>
</gene>
<evidence type="ECO:0000256" key="7">
    <source>
        <dbReference type="ARBA" id="ARBA00023242"/>
    </source>
</evidence>
<comment type="caution">
    <text evidence="10">The sequence shown here is derived from an EMBL/GenBank/DDBJ whole genome shotgun (WGS) entry which is preliminary data.</text>
</comment>
<dbReference type="GO" id="GO:0000981">
    <property type="term" value="F:DNA-binding transcription factor activity, RNA polymerase II-specific"/>
    <property type="evidence" value="ECO:0007669"/>
    <property type="project" value="TreeGrafter"/>
</dbReference>
<evidence type="ECO:0000256" key="8">
    <source>
        <dbReference type="PROSITE-ProRule" id="PRU00042"/>
    </source>
</evidence>
<keyword evidence="5 8" id="KW-0863">Zinc-finger</keyword>
<dbReference type="FunFam" id="3.30.160.60:FF:000250">
    <property type="entry name" value="zinc finger protein 197 isoform X1"/>
    <property type="match status" value="1"/>
</dbReference>
<organism evidence="10 11">
    <name type="scientific">Phrynocephalus forsythii</name>
    <dbReference type="NCBI Taxonomy" id="171643"/>
    <lineage>
        <taxon>Eukaryota</taxon>
        <taxon>Metazoa</taxon>
        <taxon>Chordata</taxon>
        <taxon>Craniata</taxon>
        <taxon>Vertebrata</taxon>
        <taxon>Euteleostomi</taxon>
        <taxon>Lepidosauria</taxon>
        <taxon>Squamata</taxon>
        <taxon>Bifurcata</taxon>
        <taxon>Unidentata</taxon>
        <taxon>Episquamata</taxon>
        <taxon>Toxicofera</taxon>
        <taxon>Iguania</taxon>
        <taxon>Acrodonta</taxon>
        <taxon>Agamidae</taxon>
        <taxon>Agaminae</taxon>
        <taxon>Phrynocephalus</taxon>
    </lineage>
</organism>
<dbReference type="EMBL" id="JAPFRF010000024">
    <property type="protein sequence ID" value="KAJ7303371.1"/>
    <property type="molecule type" value="Genomic_DNA"/>
</dbReference>
<dbReference type="OrthoDB" id="10027876at2759"/>
<dbReference type="Gene3D" id="3.30.160.60">
    <property type="entry name" value="Classic Zinc Finger"/>
    <property type="match status" value="2"/>
</dbReference>
<evidence type="ECO:0000256" key="4">
    <source>
        <dbReference type="ARBA" id="ARBA00022737"/>
    </source>
</evidence>
<dbReference type="InterPro" id="IPR036236">
    <property type="entry name" value="Znf_C2H2_sf"/>
</dbReference>
<feature type="domain" description="C2H2-type" evidence="9">
    <location>
        <begin position="225"/>
        <end position="252"/>
    </location>
</feature>
<evidence type="ECO:0000256" key="6">
    <source>
        <dbReference type="ARBA" id="ARBA00022833"/>
    </source>
</evidence>
<keyword evidence="3" id="KW-0479">Metal-binding</keyword>
<dbReference type="Pfam" id="PF00096">
    <property type="entry name" value="zf-C2H2"/>
    <property type="match status" value="1"/>
</dbReference>
<name>A0A9Q0X8U9_9SAUR</name>
<dbReference type="Proteomes" id="UP001142489">
    <property type="component" value="Unassembled WGS sequence"/>
</dbReference>
<dbReference type="PANTHER" id="PTHR23226:SF377">
    <property type="entry name" value="ZINC FINGER AND SCAN DOMAIN-CONTAINING PROTEIN 20"/>
    <property type="match status" value="1"/>
</dbReference>
<evidence type="ECO:0000256" key="2">
    <source>
        <dbReference type="ARBA" id="ARBA00004123"/>
    </source>
</evidence>
<evidence type="ECO:0000256" key="5">
    <source>
        <dbReference type="ARBA" id="ARBA00022771"/>
    </source>
</evidence>
<dbReference type="PROSITE" id="PS00028">
    <property type="entry name" value="ZINC_FINGER_C2H2_1"/>
    <property type="match status" value="2"/>
</dbReference>
<evidence type="ECO:0000256" key="3">
    <source>
        <dbReference type="ARBA" id="ARBA00022723"/>
    </source>
</evidence>
<keyword evidence="7" id="KW-0539">Nucleus</keyword>
<keyword evidence="4" id="KW-0677">Repeat</keyword>
<evidence type="ECO:0000313" key="11">
    <source>
        <dbReference type="Proteomes" id="UP001142489"/>
    </source>
</evidence>
<feature type="domain" description="C2H2-type" evidence="9">
    <location>
        <begin position="197"/>
        <end position="224"/>
    </location>
</feature>
<dbReference type="GO" id="GO:0005634">
    <property type="term" value="C:nucleus"/>
    <property type="evidence" value="ECO:0007669"/>
    <property type="project" value="UniProtKB-SubCell"/>
</dbReference>
<dbReference type="GO" id="GO:0000978">
    <property type="term" value="F:RNA polymerase II cis-regulatory region sequence-specific DNA binding"/>
    <property type="evidence" value="ECO:0007669"/>
    <property type="project" value="TreeGrafter"/>
</dbReference>
<evidence type="ECO:0000259" key="9">
    <source>
        <dbReference type="PROSITE" id="PS50157"/>
    </source>
</evidence>
<dbReference type="InterPro" id="IPR013087">
    <property type="entry name" value="Znf_C2H2_type"/>
</dbReference>
<dbReference type="GO" id="GO:0008270">
    <property type="term" value="F:zinc ion binding"/>
    <property type="evidence" value="ECO:0007669"/>
    <property type="project" value="UniProtKB-KW"/>
</dbReference>
<protein>
    <recommendedName>
        <fullName evidence="9">C2H2-type domain-containing protein</fullName>
    </recommendedName>
</protein>
<dbReference type="SUPFAM" id="SSF57667">
    <property type="entry name" value="beta-beta-alpha zinc fingers"/>
    <property type="match status" value="1"/>
</dbReference>
<dbReference type="FunFam" id="3.30.160.60:FF:000100">
    <property type="entry name" value="Zinc finger 45-like"/>
    <property type="match status" value="1"/>
</dbReference>
<accession>A0A9Q0X8U9</accession>
<sequence length="264" mass="30164">MGNGTIGCSSRGVSEFPDVIIKLECEEEPWVQNPQSFPITDSEIGFPGIIIKVEEEEEEETWLPDFQGCEENVAVPAFHSGNGPVKEEDCFPSESTQKGLGTVEGRLFQYPRKADLPENETRAERLHRNHLEKTVTKTLPSLGGDVNETRLQKATHKFGRLLQKGGETYKRLDGEKMSGWRYHLLARGRNHKREKLHTCLTCGKKFLRRAYLIRHKINHTGKKPYTCSVCGKSFGQRTHLISHNRTHTGEKTIFMLHLWQKNEP</sequence>
<keyword evidence="6" id="KW-0862">Zinc</keyword>
<dbReference type="SMART" id="SM00355">
    <property type="entry name" value="ZnF_C2H2"/>
    <property type="match status" value="2"/>
</dbReference>
<proteinExistence type="predicted"/>